<evidence type="ECO:0000313" key="4">
    <source>
        <dbReference type="EMBL" id="OGY91846.1"/>
    </source>
</evidence>
<protein>
    <recommendedName>
        <fullName evidence="6">Phosphoribosyltransferase domain-containing protein</fullName>
    </recommendedName>
</protein>
<dbReference type="EMBL" id="MHKO01000035">
    <property type="protein sequence ID" value="OGY91846.1"/>
    <property type="molecule type" value="Genomic_DNA"/>
</dbReference>
<organism evidence="4 5">
    <name type="scientific">Candidatus Komeilibacteria bacterium RIFCSPLOWO2_02_FULL_48_11</name>
    <dbReference type="NCBI Taxonomy" id="1798553"/>
    <lineage>
        <taxon>Bacteria</taxon>
        <taxon>Candidatus Komeiliibacteriota</taxon>
    </lineage>
</organism>
<evidence type="ECO:0000256" key="1">
    <source>
        <dbReference type="ARBA" id="ARBA00008007"/>
    </source>
</evidence>
<proteinExistence type="inferred from homology"/>
<gene>
    <name evidence="4" type="ORF">A3H70_00475</name>
</gene>
<accession>A0A1G2BSJ3</accession>
<dbReference type="CDD" id="cd06223">
    <property type="entry name" value="PRTases_typeI"/>
    <property type="match status" value="1"/>
</dbReference>
<evidence type="ECO:0000259" key="3">
    <source>
        <dbReference type="Pfam" id="PF18912"/>
    </source>
</evidence>
<dbReference type="STRING" id="1798553.A3H70_00475"/>
<dbReference type="Gene3D" id="3.40.50.2020">
    <property type="match status" value="1"/>
</dbReference>
<comment type="caution">
    <text evidence="4">The sequence shown here is derived from an EMBL/GenBank/DDBJ whole genome shotgun (WGS) entry which is preliminary data.</text>
</comment>
<sequence length="282" mass="30793">MTQQASKNEIFRLRFAPLKMTVKRNARLLLDLIFPIECLGCGQEGVWFCPNCLSNLPLLPARHCPFCGQKNHWGQTCQACCQSRALAGAIAFIPYANPVIQKLIQAWKYQGAKNLTQPLSIFVSQGLDAMTLKLREQSRALESGLSQIRLATWPALPTLILSSQTTLVPVPLAPKRLRSRGFNQAEELALALQAKRGYNLDGLIKRTRHSAAQATLSGSDRLTNVKQVFALTTDAASIVNKNFLIIDDVITTGSTCEAIARLLKGSGAASVWALAIAFGHPL</sequence>
<dbReference type="InterPro" id="IPR029057">
    <property type="entry name" value="PRTase-like"/>
</dbReference>
<dbReference type="Pfam" id="PF18912">
    <property type="entry name" value="DZR_2"/>
    <property type="match status" value="1"/>
</dbReference>
<dbReference type="PANTHER" id="PTHR47505:SF1">
    <property type="entry name" value="DNA UTILIZATION PROTEIN YHGH"/>
    <property type="match status" value="1"/>
</dbReference>
<reference evidence="4 5" key="1">
    <citation type="journal article" date="2016" name="Nat. Commun.">
        <title>Thousands of microbial genomes shed light on interconnected biogeochemical processes in an aquifer system.</title>
        <authorList>
            <person name="Anantharaman K."/>
            <person name="Brown C.T."/>
            <person name="Hug L.A."/>
            <person name="Sharon I."/>
            <person name="Castelle C.J."/>
            <person name="Probst A.J."/>
            <person name="Thomas B.C."/>
            <person name="Singh A."/>
            <person name="Wilkins M.J."/>
            <person name="Karaoz U."/>
            <person name="Brodie E.L."/>
            <person name="Williams K.H."/>
            <person name="Hubbard S.S."/>
            <person name="Banfield J.F."/>
        </authorList>
    </citation>
    <scope>NUCLEOTIDE SEQUENCE [LARGE SCALE GENOMIC DNA]</scope>
</reference>
<name>A0A1G2BSJ3_9BACT</name>
<comment type="similarity">
    <text evidence="1">Belongs to the ComF/GntX family.</text>
</comment>
<evidence type="ECO:0000313" key="5">
    <source>
        <dbReference type="Proteomes" id="UP000178109"/>
    </source>
</evidence>
<dbReference type="AlphaFoldDB" id="A0A1G2BSJ3"/>
<dbReference type="SUPFAM" id="SSF53271">
    <property type="entry name" value="PRTase-like"/>
    <property type="match status" value="1"/>
</dbReference>
<dbReference type="InterPro" id="IPR000836">
    <property type="entry name" value="PRTase_dom"/>
</dbReference>
<dbReference type="InterPro" id="IPR044005">
    <property type="entry name" value="DZR_2"/>
</dbReference>
<dbReference type="PANTHER" id="PTHR47505">
    <property type="entry name" value="DNA UTILIZATION PROTEIN YHGH"/>
    <property type="match status" value="1"/>
</dbReference>
<evidence type="ECO:0008006" key="6">
    <source>
        <dbReference type="Google" id="ProtNLM"/>
    </source>
</evidence>
<evidence type="ECO:0000259" key="2">
    <source>
        <dbReference type="Pfam" id="PF00156"/>
    </source>
</evidence>
<dbReference type="Proteomes" id="UP000178109">
    <property type="component" value="Unassembled WGS sequence"/>
</dbReference>
<feature type="domain" description="Double zinc ribbon" evidence="3">
    <location>
        <begin position="29"/>
        <end position="80"/>
    </location>
</feature>
<feature type="domain" description="Phosphoribosyltransferase" evidence="2">
    <location>
        <begin position="180"/>
        <end position="272"/>
    </location>
</feature>
<dbReference type="InterPro" id="IPR051910">
    <property type="entry name" value="ComF/GntX_DNA_util-trans"/>
</dbReference>
<dbReference type="Pfam" id="PF00156">
    <property type="entry name" value="Pribosyltran"/>
    <property type="match status" value="1"/>
</dbReference>